<reference evidence="4" key="1">
    <citation type="submission" date="2023-08" db="EMBL/GenBank/DDBJ databases">
        <title>Reference Genome Resource for the Citrus Pathogen Phytophthora citrophthora.</title>
        <authorList>
            <person name="Moller H."/>
            <person name="Coetzee B."/>
            <person name="Rose L.J."/>
            <person name="Van Niekerk J.M."/>
        </authorList>
    </citation>
    <scope>NUCLEOTIDE SEQUENCE</scope>
    <source>
        <strain evidence="4">STE-U-9442</strain>
    </source>
</reference>
<dbReference type="GO" id="GO:0004674">
    <property type="term" value="F:protein serine/threonine kinase activity"/>
    <property type="evidence" value="ECO:0007669"/>
    <property type="project" value="TreeGrafter"/>
</dbReference>
<dbReference type="Gene3D" id="1.10.510.10">
    <property type="entry name" value="Transferase(Phosphotransferase) domain 1"/>
    <property type="match status" value="1"/>
</dbReference>
<feature type="region of interest" description="Disordered" evidence="1">
    <location>
        <begin position="358"/>
        <end position="395"/>
    </location>
</feature>
<accession>A0AAD9GJV6</accession>
<evidence type="ECO:0000313" key="5">
    <source>
        <dbReference type="Proteomes" id="UP001259832"/>
    </source>
</evidence>
<evidence type="ECO:0000313" key="4">
    <source>
        <dbReference type="EMBL" id="KAK1939914.1"/>
    </source>
</evidence>
<protein>
    <submittedName>
        <fullName evidence="4">Serine/threonine-protein kinase</fullName>
    </submittedName>
</protein>
<feature type="compositionally biased region" description="Polar residues" evidence="1">
    <location>
        <begin position="278"/>
        <end position="287"/>
    </location>
</feature>
<feature type="domain" description="Protein kinase" evidence="3">
    <location>
        <begin position="467"/>
        <end position="748"/>
    </location>
</feature>
<dbReference type="PROSITE" id="PS00108">
    <property type="entry name" value="PROTEIN_KINASE_ST"/>
    <property type="match status" value="1"/>
</dbReference>
<evidence type="ECO:0000256" key="2">
    <source>
        <dbReference type="SAM" id="Phobius"/>
    </source>
</evidence>
<evidence type="ECO:0000256" key="1">
    <source>
        <dbReference type="SAM" id="MobiDB-lite"/>
    </source>
</evidence>
<dbReference type="SUPFAM" id="SSF56112">
    <property type="entry name" value="Protein kinase-like (PK-like)"/>
    <property type="match status" value="1"/>
</dbReference>
<sequence length="758" mass="84458">MLRFLERIIVTVGLGLLFSRQHYFIIAHNATDFVREYYNIYQANQSEFNETEHSLRYEREQDIPDEVSEKLQGFNLTFRSLPSLLQRALIWDSGYALGDNKTLAKVYTRCDSNTSSGVVMGNIGLSTKEITSAGCEIETCLTGNNSGVSWSFSSGCGPSQLDDLVKCACTPVKGKANEMPLWVNGGTSSSPSKIAISKLAIQRHTWSDVVAGRSAMLFAIHSSGVQDMTDLCALEPSTSLTIPCIEYRSSDDRWCRPKSSPIISKWLEEYMEALEGSDSGSDNQIPTSDMNSSSQYSNNDSSMADTNSTIMQSDEIATGHWQSTLPVLLVGAAALIVTGVAVCIYLRRRSDQRKADLLNSGANQLSMSSTKTSSQDDNEDRKPHRNNPLIDREDVFGNPHTTHEFIEMLSSSPSAWESSPLSRSLALTAESMASGSPKPDTERDAPVLSALASDPRLKHVHIPFGLLQFHHLISRGTRTEVWLCVLRDRCVAVKRLPKEERQNVEEIRTFVKTIRLVAPLQHPSILTFIGVAWNSLQNLCLVTEYLELGDLQEYLHQSNPNREQVEAYEDFMSFSMSWKREKMQILLDITRGLAYLHQKRIIHGDLKAKNVLLSADLDAKLSGFGSVCQLNGNVLDNSQNTLRLNSPFWTAPEVLMGGSHSEEADIYSLGVVVMELDTHQSPYVNTMTARGKRMSPLQILQHIMSGHLKPTLSPNCPGEIKELAEWCLQRDPNLRPSPSEVVRAIRYIPGFNLDEFSL</sequence>
<keyword evidence="4" id="KW-0808">Transferase</keyword>
<gene>
    <name evidence="4" type="ORF">P3T76_008237</name>
</gene>
<dbReference type="PANTHER" id="PTHR44329:SF214">
    <property type="entry name" value="PROTEIN KINASE DOMAIN-CONTAINING PROTEIN"/>
    <property type="match status" value="1"/>
</dbReference>
<keyword evidence="2" id="KW-0812">Transmembrane</keyword>
<dbReference type="InterPro" id="IPR011009">
    <property type="entry name" value="Kinase-like_dom_sf"/>
</dbReference>
<comment type="caution">
    <text evidence="4">The sequence shown here is derived from an EMBL/GenBank/DDBJ whole genome shotgun (WGS) entry which is preliminary data.</text>
</comment>
<feature type="region of interest" description="Disordered" evidence="1">
    <location>
        <begin position="277"/>
        <end position="306"/>
    </location>
</feature>
<feature type="compositionally biased region" description="Low complexity" evidence="1">
    <location>
        <begin position="288"/>
        <end position="303"/>
    </location>
</feature>
<keyword evidence="5" id="KW-1185">Reference proteome</keyword>
<feature type="compositionally biased region" description="Polar residues" evidence="1">
    <location>
        <begin position="360"/>
        <end position="375"/>
    </location>
</feature>
<dbReference type="Pfam" id="PF07714">
    <property type="entry name" value="PK_Tyr_Ser-Thr"/>
    <property type="match status" value="1"/>
</dbReference>
<keyword evidence="2" id="KW-0472">Membrane</keyword>
<dbReference type="EMBL" id="JASMQC010000015">
    <property type="protein sequence ID" value="KAK1939914.1"/>
    <property type="molecule type" value="Genomic_DNA"/>
</dbReference>
<evidence type="ECO:0000259" key="3">
    <source>
        <dbReference type="PROSITE" id="PS50011"/>
    </source>
</evidence>
<dbReference type="GO" id="GO:0005524">
    <property type="term" value="F:ATP binding"/>
    <property type="evidence" value="ECO:0007669"/>
    <property type="project" value="InterPro"/>
</dbReference>
<dbReference type="InterPro" id="IPR051681">
    <property type="entry name" value="Ser/Thr_Kinases-Pseudokinases"/>
</dbReference>
<keyword evidence="2" id="KW-1133">Transmembrane helix</keyword>
<dbReference type="SMART" id="SM00220">
    <property type="entry name" value="S_TKc"/>
    <property type="match status" value="1"/>
</dbReference>
<keyword evidence="4" id="KW-0418">Kinase</keyword>
<organism evidence="4 5">
    <name type="scientific">Phytophthora citrophthora</name>
    <dbReference type="NCBI Taxonomy" id="4793"/>
    <lineage>
        <taxon>Eukaryota</taxon>
        <taxon>Sar</taxon>
        <taxon>Stramenopiles</taxon>
        <taxon>Oomycota</taxon>
        <taxon>Peronosporomycetes</taxon>
        <taxon>Peronosporales</taxon>
        <taxon>Peronosporaceae</taxon>
        <taxon>Phytophthora</taxon>
    </lineage>
</organism>
<feature type="transmembrane region" description="Helical" evidence="2">
    <location>
        <begin position="325"/>
        <end position="346"/>
    </location>
</feature>
<dbReference type="PROSITE" id="PS50011">
    <property type="entry name" value="PROTEIN_KINASE_DOM"/>
    <property type="match status" value="1"/>
</dbReference>
<dbReference type="Proteomes" id="UP001259832">
    <property type="component" value="Unassembled WGS sequence"/>
</dbReference>
<dbReference type="PANTHER" id="PTHR44329">
    <property type="entry name" value="SERINE/THREONINE-PROTEIN KINASE TNNI3K-RELATED"/>
    <property type="match status" value="1"/>
</dbReference>
<dbReference type="AlphaFoldDB" id="A0AAD9GJV6"/>
<dbReference type="InterPro" id="IPR001245">
    <property type="entry name" value="Ser-Thr/Tyr_kinase_cat_dom"/>
</dbReference>
<dbReference type="Gene3D" id="3.30.200.20">
    <property type="entry name" value="Phosphorylase Kinase, domain 1"/>
    <property type="match status" value="1"/>
</dbReference>
<dbReference type="InterPro" id="IPR000719">
    <property type="entry name" value="Prot_kinase_dom"/>
</dbReference>
<dbReference type="PRINTS" id="PR00109">
    <property type="entry name" value="TYRKINASE"/>
</dbReference>
<dbReference type="InterPro" id="IPR008271">
    <property type="entry name" value="Ser/Thr_kinase_AS"/>
</dbReference>
<name>A0AAD9GJV6_9STRA</name>
<proteinExistence type="predicted"/>